<name>Q7VGI2_HELHP</name>
<accession>Q7VGI2</accession>
<reference evidence="1 2" key="1">
    <citation type="journal article" date="2003" name="Proc. Natl. Acad. Sci. U.S.A.">
        <title>The complete genome sequence of the carcinogenic bacterium Helicobacter hepaticus.</title>
        <authorList>
            <person name="Suerbaum S."/>
            <person name="Josenhans C."/>
            <person name="Sterzenbach T."/>
            <person name="Drescher B."/>
            <person name="Brandt P."/>
            <person name="Bell M."/>
            <person name="Droege M."/>
            <person name="Fartmann B."/>
            <person name="Fischer H.-P."/>
            <person name="Ge Z."/>
            <person name="Hoerster A."/>
            <person name="Holland R."/>
            <person name="Klein K."/>
            <person name="Koenig J."/>
            <person name="Macko L."/>
            <person name="Mendz G.L."/>
            <person name="Nyakatura G."/>
            <person name="Schauer D.B."/>
            <person name="Shen Z."/>
            <person name="Weber J."/>
            <person name="Frosch M."/>
            <person name="Fox J.G."/>
        </authorList>
    </citation>
    <scope>NUCLEOTIDE SEQUENCE [LARGE SCALE GENOMIC DNA]</scope>
    <source>
        <strain evidence="2">ATCC 51449 / 3B1</strain>
    </source>
</reference>
<dbReference type="HOGENOM" id="CLU_3389774_0_0_7"/>
<keyword evidence="2" id="KW-1185">Reference proteome</keyword>
<gene>
    <name evidence="1" type="ordered locus">HH_1339</name>
</gene>
<proteinExistence type="predicted"/>
<evidence type="ECO:0000313" key="1">
    <source>
        <dbReference type="EMBL" id="AAP77936.1"/>
    </source>
</evidence>
<protein>
    <submittedName>
        <fullName evidence="1">Uncharacterized protein</fullName>
    </submittedName>
</protein>
<sequence>MKALPLSSLNFSSSIHLLLYRFLSLKYPLNGA</sequence>
<evidence type="ECO:0000313" key="2">
    <source>
        <dbReference type="Proteomes" id="UP000002495"/>
    </source>
</evidence>
<dbReference type="EMBL" id="AE017125">
    <property type="protein sequence ID" value="AAP77936.1"/>
    <property type="molecule type" value="Genomic_DNA"/>
</dbReference>
<dbReference type="AlphaFoldDB" id="Q7VGI2"/>
<dbReference type="Proteomes" id="UP000002495">
    <property type="component" value="Chromosome"/>
</dbReference>
<dbReference type="KEGG" id="hhe:HH_1339"/>
<organism evidence="1 2">
    <name type="scientific">Helicobacter hepaticus (strain ATCC 51449 / 3B1)</name>
    <dbReference type="NCBI Taxonomy" id="235279"/>
    <lineage>
        <taxon>Bacteria</taxon>
        <taxon>Pseudomonadati</taxon>
        <taxon>Campylobacterota</taxon>
        <taxon>Epsilonproteobacteria</taxon>
        <taxon>Campylobacterales</taxon>
        <taxon>Helicobacteraceae</taxon>
        <taxon>Helicobacter</taxon>
    </lineage>
</organism>